<gene>
    <name evidence="1" type="ORF">LEMA_P106700.1</name>
</gene>
<dbReference type="AlphaFoldDB" id="E4ZYX0"/>
<accession>E4ZYX0</accession>
<keyword evidence="2" id="KW-1185">Reference proteome</keyword>
<dbReference type="EMBL" id="FP929129">
    <property type="protein sequence ID" value="CBX96405.1"/>
    <property type="molecule type" value="Genomic_DNA"/>
</dbReference>
<name>E4ZYX0_LEPMJ</name>
<dbReference type="HOGENOM" id="CLU_2979543_0_0_1"/>
<protein>
    <submittedName>
        <fullName evidence="1">Predicted protein</fullName>
    </submittedName>
</protein>
<dbReference type="InParanoid" id="E4ZYX0"/>
<dbReference type="VEuPathDB" id="FungiDB:LEMA_P106700.1"/>
<evidence type="ECO:0000313" key="1">
    <source>
        <dbReference type="EMBL" id="CBX96405.1"/>
    </source>
</evidence>
<organism evidence="2">
    <name type="scientific">Leptosphaeria maculans (strain JN3 / isolate v23.1.3 / race Av1-4-5-6-7-8)</name>
    <name type="common">Blackleg fungus</name>
    <name type="synonym">Phoma lingam</name>
    <dbReference type="NCBI Taxonomy" id="985895"/>
    <lineage>
        <taxon>Eukaryota</taxon>
        <taxon>Fungi</taxon>
        <taxon>Dikarya</taxon>
        <taxon>Ascomycota</taxon>
        <taxon>Pezizomycotina</taxon>
        <taxon>Dothideomycetes</taxon>
        <taxon>Pleosporomycetidae</taxon>
        <taxon>Pleosporales</taxon>
        <taxon>Pleosporineae</taxon>
        <taxon>Leptosphaeriaceae</taxon>
        <taxon>Plenodomus</taxon>
        <taxon>Plenodomus lingam/Leptosphaeria maculans species complex</taxon>
    </lineage>
</organism>
<proteinExistence type="predicted"/>
<sequence length="58" mass="6359">MDNASCGLANSTSPPAHYTVYAVPRFPDQSSLHRRSLRNSTCDLRRIATQNSAVLTLP</sequence>
<evidence type="ECO:0000313" key="2">
    <source>
        <dbReference type="Proteomes" id="UP000002668"/>
    </source>
</evidence>
<dbReference type="Proteomes" id="UP000002668">
    <property type="component" value="Genome"/>
</dbReference>
<reference evidence="2" key="1">
    <citation type="journal article" date="2011" name="Nat. Commun.">
        <title>Effector diversification within compartments of the Leptosphaeria maculans genome affected by Repeat-Induced Point mutations.</title>
        <authorList>
            <person name="Rouxel T."/>
            <person name="Grandaubert J."/>
            <person name="Hane J.K."/>
            <person name="Hoede C."/>
            <person name="van de Wouw A.P."/>
            <person name="Couloux A."/>
            <person name="Dominguez V."/>
            <person name="Anthouard V."/>
            <person name="Bally P."/>
            <person name="Bourras S."/>
            <person name="Cozijnsen A.J."/>
            <person name="Ciuffetti L.M."/>
            <person name="Degrave A."/>
            <person name="Dilmaghani A."/>
            <person name="Duret L."/>
            <person name="Fudal I."/>
            <person name="Goodwin S.B."/>
            <person name="Gout L."/>
            <person name="Glaser N."/>
            <person name="Linglin J."/>
            <person name="Kema G.H.J."/>
            <person name="Lapalu N."/>
            <person name="Lawrence C.B."/>
            <person name="May K."/>
            <person name="Meyer M."/>
            <person name="Ollivier B."/>
            <person name="Poulain J."/>
            <person name="Schoch C.L."/>
            <person name="Simon A."/>
            <person name="Spatafora J.W."/>
            <person name="Stachowiak A."/>
            <person name="Turgeon B.G."/>
            <person name="Tyler B.M."/>
            <person name="Vincent D."/>
            <person name="Weissenbach J."/>
            <person name="Amselem J."/>
            <person name="Quesneville H."/>
            <person name="Oliver R.P."/>
            <person name="Wincker P."/>
            <person name="Balesdent M.-H."/>
            <person name="Howlett B.J."/>
        </authorList>
    </citation>
    <scope>NUCLEOTIDE SEQUENCE [LARGE SCALE GENOMIC DNA]</scope>
    <source>
        <strain evidence="2">JN3 / isolate v23.1.3 / race Av1-4-5-6-7-8</strain>
    </source>
</reference>